<sequence>MNCIIIEDQMPAQRILKKYIEDMGTLNLVGTYTDALEAMEVLNSEKIDVMFLDIHLPKLSGIDFLKTLPNPPQVILTTAFSEYALEGYELNVVDYLLKPFSFQRFIQAISKLNRSSDPKATSVSNLQANDVETETKNHTEEIYIKSGYEYIRINIDDIVFIMVDSDYTEIHLANKKHLSSESLRYWEDVLPQKKFKRIHKSYIINTTKINKVSGNQIVLENNIKVPLGRAFKNDFMDRFM</sequence>
<dbReference type="AlphaFoldDB" id="A0A7W2M2G6"/>
<reference evidence="4 5" key="1">
    <citation type="submission" date="2020-07" db="EMBL/GenBank/DDBJ databases">
        <title>Bacterium isolated from marine sediment.</title>
        <authorList>
            <person name="Shang D."/>
        </authorList>
    </citation>
    <scope>NUCLEOTIDE SEQUENCE [LARGE SCALE GENOMIC DNA]</scope>
    <source>
        <strain evidence="4 5">F6074</strain>
    </source>
</reference>
<proteinExistence type="predicted"/>
<dbReference type="SUPFAM" id="SSF52172">
    <property type="entry name" value="CheY-like"/>
    <property type="match status" value="1"/>
</dbReference>
<gene>
    <name evidence="4" type="ORF">H3Z82_01665</name>
</gene>
<dbReference type="InterPro" id="IPR011006">
    <property type="entry name" value="CheY-like_superfamily"/>
</dbReference>
<dbReference type="Pfam" id="PF00072">
    <property type="entry name" value="Response_reg"/>
    <property type="match status" value="1"/>
</dbReference>
<dbReference type="PROSITE" id="PS50110">
    <property type="entry name" value="RESPONSE_REGULATORY"/>
    <property type="match status" value="1"/>
</dbReference>
<accession>A0A7W2M2G6</accession>
<comment type="caution">
    <text evidence="4">The sequence shown here is derived from an EMBL/GenBank/DDBJ whole genome shotgun (WGS) entry which is preliminary data.</text>
</comment>
<dbReference type="PROSITE" id="PS50930">
    <property type="entry name" value="HTH_LYTTR"/>
    <property type="match status" value="1"/>
</dbReference>
<dbReference type="PANTHER" id="PTHR37299">
    <property type="entry name" value="TRANSCRIPTIONAL REGULATOR-RELATED"/>
    <property type="match status" value="1"/>
</dbReference>
<dbReference type="InterPro" id="IPR001789">
    <property type="entry name" value="Sig_transdc_resp-reg_receiver"/>
</dbReference>
<dbReference type="InterPro" id="IPR007492">
    <property type="entry name" value="LytTR_DNA-bd_dom"/>
</dbReference>
<evidence type="ECO:0000259" key="3">
    <source>
        <dbReference type="PROSITE" id="PS50930"/>
    </source>
</evidence>
<organism evidence="4 5">
    <name type="scientific">Gelidibacter maritimus</name>
    <dbReference type="NCBI Taxonomy" id="2761487"/>
    <lineage>
        <taxon>Bacteria</taxon>
        <taxon>Pseudomonadati</taxon>
        <taxon>Bacteroidota</taxon>
        <taxon>Flavobacteriia</taxon>
        <taxon>Flavobacteriales</taxon>
        <taxon>Flavobacteriaceae</taxon>
        <taxon>Gelidibacter</taxon>
    </lineage>
</organism>
<dbReference type="Gene3D" id="2.40.50.1020">
    <property type="entry name" value="LytTr DNA-binding domain"/>
    <property type="match status" value="1"/>
</dbReference>
<dbReference type="SMART" id="SM00850">
    <property type="entry name" value="LytTR"/>
    <property type="match status" value="1"/>
</dbReference>
<evidence type="ECO:0000259" key="2">
    <source>
        <dbReference type="PROSITE" id="PS50110"/>
    </source>
</evidence>
<keyword evidence="5" id="KW-1185">Reference proteome</keyword>
<name>A0A7W2M2G6_9FLAO</name>
<protein>
    <submittedName>
        <fullName evidence="4">Response regulator transcription factor</fullName>
    </submittedName>
</protein>
<evidence type="ECO:0000313" key="5">
    <source>
        <dbReference type="Proteomes" id="UP000541857"/>
    </source>
</evidence>
<dbReference type="Gene3D" id="3.40.50.2300">
    <property type="match status" value="1"/>
</dbReference>
<dbReference type="GO" id="GO:0000156">
    <property type="term" value="F:phosphorelay response regulator activity"/>
    <property type="evidence" value="ECO:0007669"/>
    <property type="project" value="InterPro"/>
</dbReference>
<evidence type="ECO:0000313" key="4">
    <source>
        <dbReference type="EMBL" id="MBA6151430.1"/>
    </source>
</evidence>
<dbReference type="RefSeq" id="WP_182202138.1">
    <property type="nucleotide sequence ID" value="NZ_JACGLT010000001.1"/>
</dbReference>
<feature type="modified residue" description="4-aspartylphosphate" evidence="1">
    <location>
        <position position="53"/>
    </location>
</feature>
<dbReference type="GO" id="GO:0003677">
    <property type="term" value="F:DNA binding"/>
    <property type="evidence" value="ECO:0007669"/>
    <property type="project" value="InterPro"/>
</dbReference>
<dbReference type="InterPro" id="IPR046947">
    <property type="entry name" value="LytR-like"/>
</dbReference>
<feature type="domain" description="HTH LytTR-type" evidence="3">
    <location>
        <begin position="142"/>
        <end position="212"/>
    </location>
</feature>
<dbReference type="SMART" id="SM00448">
    <property type="entry name" value="REC"/>
    <property type="match status" value="1"/>
</dbReference>
<feature type="domain" description="Response regulatory" evidence="2">
    <location>
        <begin position="2"/>
        <end position="113"/>
    </location>
</feature>
<dbReference type="Pfam" id="PF04397">
    <property type="entry name" value="LytTR"/>
    <property type="match status" value="1"/>
</dbReference>
<dbReference type="EMBL" id="JACGLT010000001">
    <property type="protein sequence ID" value="MBA6151430.1"/>
    <property type="molecule type" value="Genomic_DNA"/>
</dbReference>
<dbReference type="Proteomes" id="UP000541857">
    <property type="component" value="Unassembled WGS sequence"/>
</dbReference>
<dbReference type="PANTHER" id="PTHR37299:SF1">
    <property type="entry name" value="STAGE 0 SPORULATION PROTEIN A HOMOLOG"/>
    <property type="match status" value="1"/>
</dbReference>
<keyword evidence="1" id="KW-0597">Phosphoprotein</keyword>
<evidence type="ECO:0000256" key="1">
    <source>
        <dbReference type="PROSITE-ProRule" id="PRU00169"/>
    </source>
</evidence>